<evidence type="ECO:0000256" key="6">
    <source>
        <dbReference type="ARBA" id="ARBA00023136"/>
    </source>
</evidence>
<organism evidence="10 11">
    <name type="scientific">Salipiger mangrovisoli</name>
    <dbReference type="NCBI Taxonomy" id="2865933"/>
    <lineage>
        <taxon>Bacteria</taxon>
        <taxon>Pseudomonadati</taxon>
        <taxon>Pseudomonadota</taxon>
        <taxon>Alphaproteobacteria</taxon>
        <taxon>Rhodobacterales</taxon>
        <taxon>Roseobacteraceae</taxon>
        <taxon>Salipiger</taxon>
    </lineage>
</organism>
<protein>
    <submittedName>
        <fullName evidence="10">Two pore domain potassium channel family protein</fullName>
    </submittedName>
</protein>
<keyword evidence="2" id="KW-0813">Transport</keyword>
<evidence type="ECO:0000259" key="9">
    <source>
        <dbReference type="Pfam" id="PF07885"/>
    </source>
</evidence>
<evidence type="ECO:0000256" key="3">
    <source>
        <dbReference type="ARBA" id="ARBA00022692"/>
    </source>
</evidence>
<keyword evidence="6 8" id="KW-0472">Membrane</keyword>
<dbReference type="PANTHER" id="PTHR11003">
    <property type="entry name" value="POTASSIUM CHANNEL, SUBFAMILY K"/>
    <property type="match status" value="1"/>
</dbReference>
<dbReference type="InterPro" id="IPR013099">
    <property type="entry name" value="K_chnl_dom"/>
</dbReference>
<evidence type="ECO:0000313" key="10">
    <source>
        <dbReference type="EMBL" id="MBE9636293.1"/>
    </source>
</evidence>
<evidence type="ECO:0000256" key="1">
    <source>
        <dbReference type="ARBA" id="ARBA00004141"/>
    </source>
</evidence>
<comment type="caution">
    <text evidence="10">The sequence shown here is derived from an EMBL/GenBank/DDBJ whole genome shotgun (WGS) entry which is preliminary data.</text>
</comment>
<evidence type="ECO:0000256" key="8">
    <source>
        <dbReference type="SAM" id="Phobius"/>
    </source>
</evidence>
<feature type="transmembrane region" description="Helical" evidence="8">
    <location>
        <begin position="78"/>
        <end position="103"/>
    </location>
</feature>
<dbReference type="InterPro" id="IPR003280">
    <property type="entry name" value="2pore_dom_K_chnl"/>
</dbReference>
<reference evidence="10 11" key="1">
    <citation type="journal article" date="2021" name="Int. J. Syst. Evol. Microbiol.">
        <title>Salipiger mangrovisoli sp. nov., isolated from mangrove soil and the proposal for the reclassification of Paraphaeobacter pallidus as Salipiger pallidus comb. nov.</title>
        <authorList>
            <person name="Du J."/>
            <person name="Liu Y."/>
            <person name="Pei T."/>
            <person name="Deng M.R."/>
            <person name="Zhu H."/>
        </authorList>
    </citation>
    <scope>NUCLEOTIDE SEQUENCE [LARGE SCALE GENOMIC DNA]</scope>
    <source>
        <strain evidence="10 11">6D45A</strain>
    </source>
</reference>
<keyword evidence="5" id="KW-0406">Ion transport</keyword>
<gene>
    <name evidence="10" type="ORF">IQ782_05535</name>
</gene>
<dbReference type="RefSeq" id="WP_194133625.1">
    <property type="nucleotide sequence ID" value="NZ_JADFFK010000003.1"/>
</dbReference>
<feature type="transmembrane region" description="Helical" evidence="8">
    <location>
        <begin position="26"/>
        <end position="45"/>
    </location>
</feature>
<dbReference type="Gene3D" id="1.10.287.70">
    <property type="match status" value="1"/>
</dbReference>
<accession>A0ABR9WYD2</accession>
<sequence length="116" mass="12755">MISLYTTVLRLLKAILRSRKIPEFRAALVLAALTLLSGTVFYHGVEGWRWIDAFYFSATTISTVGLGDLSPQTDVGKVFTVIYIFVGVGIFVALFSQLARALIKPGKNDENGRDSV</sequence>
<keyword evidence="3 8" id="KW-0812">Transmembrane</keyword>
<evidence type="ECO:0000256" key="4">
    <source>
        <dbReference type="ARBA" id="ARBA00022989"/>
    </source>
</evidence>
<evidence type="ECO:0000256" key="5">
    <source>
        <dbReference type="ARBA" id="ARBA00023065"/>
    </source>
</evidence>
<evidence type="ECO:0000256" key="2">
    <source>
        <dbReference type="ARBA" id="ARBA00022448"/>
    </source>
</evidence>
<evidence type="ECO:0000256" key="7">
    <source>
        <dbReference type="ARBA" id="ARBA00023303"/>
    </source>
</evidence>
<name>A0ABR9WYD2_9RHOB</name>
<dbReference type="PANTHER" id="PTHR11003:SF291">
    <property type="entry name" value="IP11374P"/>
    <property type="match status" value="1"/>
</dbReference>
<keyword evidence="11" id="KW-1185">Reference proteome</keyword>
<dbReference type="SUPFAM" id="SSF81324">
    <property type="entry name" value="Voltage-gated potassium channels"/>
    <property type="match status" value="1"/>
</dbReference>
<keyword evidence="7 10" id="KW-0407">Ion channel</keyword>
<evidence type="ECO:0000313" key="11">
    <source>
        <dbReference type="Proteomes" id="UP000607796"/>
    </source>
</evidence>
<dbReference type="GO" id="GO:0034220">
    <property type="term" value="P:monoatomic ion transmembrane transport"/>
    <property type="evidence" value="ECO:0007669"/>
    <property type="project" value="UniProtKB-KW"/>
</dbReference>
<keyword evidence="4 8" id="KW-1133">Transmembrane helix</keyword>
<dbReference type="Proteomes" id="UP000607796">
    <property type="component" value="Unassembled WGS sequence"/>
</dbReference>
<proteinExistence type="predicted"/>
<feature type="domain" description="Potassium channel" evidence="9">
    <location>
        <begin position="31"/>
        <end position="103"/>
    </location>
</feature>
<dbReference type="EMBL" id="JADFFK010000003">
    <property type="protein sequence ID" value="MBE9636293.1"/>
    <property type="molecule type" value="Genomic_DNA"/>
</dbReference>
<dbReference type="Pfam" id="PF07885">
    <property type="entry name" value="Ion_trans_2"/>
    <property type="match status" value="1"/>
</dbReference>
<comment type="subcellular location">
    <subcellularLocation>
        <location evidence="1">Membrane</location>
        <topology evidence="1">Multi-pass membrane protein</topology>
    </subcellularLocation>
</comment>